<evidence type="ECO:0000313" key="2">
    <source>
        <dbReference type="EMBL" id="KAF3340834.1"/>
    </source>
</evidence>
<dbReference type="AlphaFoldDB" id="A0A833RYT7"/>
<feature type="transmembrane region" description="Helical" evidence="1">
    <location>
        <begin position="50"/>
        <end position="70"/>
    </location>
</feature>
<comment type="caution">
    <text evidence="2">The sequence shown here is derived from an EMBL/GenBank/DDBJ whole genome shotgun (WGS) entry which is preliminary data.</text>
</comment>
<keyword evidence="1" id="KW-0472">Membrane</keyword>
<accession>A0A833RYT7</accession>
<dbReference type="EMBL" id="SWLB01000002">
    <property type="protein sequence ID" value="KAF3340834.1"/>
    <property type="molecule type" value="Genomic_DNA"/>
</dbReference>
<keyword evidence="1" id="KW-1133">Transmembrane helix</keyword>
<organism evidence="2 3">
    <name type="scientific">Carex littledalei</name>
    <dbReference type="NCBI Taxonomy" id="544730"/>
    <lineage>
        <taxon>Eukaryota</taxon>
        <taxon>Viridiplantae</taxon>
        <taxon>Streptophyta</taxon>
        <taxon>Embryophyta</taxon>
        <taxon>Tracheophyta</taxon>
        <taxon>Spermatophyta</taxon>
        <taxon>Magnoliopsida</taxon>
        <taxon>Liliopsida</taxon>
        <taxon>Poales</taxon>
        <taxon>Cyperaceae</taxon>
        <taxon>Cyperoideae</taxon>
        <taxon>Cariceae</taxon>
        <taxon>Carex</taxon>
        <taxon>Carex subgen. Euthyceras</taxon>
    </lineage>
</organism>
<protein>
    <submittedName>
        <fullName evidence="2">Uncharacterized protein</fullName>
    </submittedName>
</protein>
<keyword evidence="1" id="KW-0812">Transmembrane</keyword>
<dbReference type="Proteomes" id="UP000623129">
    <property type="component" value="Unassembled WGS sequence"/>
</dbReference>
<sequence>MVLIEIIRINGDPIFAWRTRKLAEQLVRLIWVGFLVKNNSHLQGIRASLLFLYIFFVFHEILKGIVFYLANNSYLIGKNPYLMHYYVRRLMLQDDFRTTPMNSCDYIVMGEENFEIGVSSDGLILGEKKSNTEGMITIGRIFQLNSYEDEVFRTVHPHWHDNCISLALAKILRRRFSKLPVDEAGCRMALDFVLEGLIDYIGNEIFKTHYMEKEKQ</sequence>
<evidence type="ECO:0000313" key="3">
    <source>
        <dbReference type="Proteomes" id="UP000623129"/>
    </source>
</evidence>
<keyword evidence="3" id="KW-1185">Reference proteome</keyword>
<dbReference type="OrthoDB" id="666405at2759"/>
<evidence type="ECO:0000256" key="1">
    <source>
        <dbReference type="SAM" id="Phobius"/>
    </source>
</evidence>
<gene>
    <name evidence="2" type="ORF">FCM35_KLT09678</name>
</gene>
<name>A0A833RYT7_9POAL</name>
<proteinExistence type="predicted"/>
<reference evidence="2" key="1">
    <citation type="submission" date="2020-01" db="EMBL/GenBank/DDBJ databases">
        <title>Genome sequence of Kobresia littledalei, the first chromosome-level genome in the family Cyperaceae.</title>
        <authorList>
            <person name="Qu G."/>
        </authorList>
    </citation>
    <scope>NUCLEOTIDE SEQUENCE</scope>
    <source>
        <strain evidence="2">C.B.Clarke</strain>
        <tissue evidence="2">Leaf</tissue>
    </source>
</reference>